<dbReference type="InterPro" id="IPR028098">
    <property type="entry name" value="Glyco_trans_4-like_N"/>
</dbReference>
<name>A0ABM9I7M9_9GAMM</name>
<evidence type="ECO:0000259" key="1">
    <source>
        <dbReference type="Pfam" id="PF00534"/>
    </source>
</evidence>
<dbReference type="Proteomes" id="UP001162030">
    <property type="component" value="Chromosome"/>
</dbReference>
<evidence type="ECO:0000313" key="4">
    <source>
        <dbReference type="Proteomes" id="UP001162030"/>
    </source>
</evidence>
<accession>A0ABM9I7M9</accession>
<evidence type="ECO:0000259" key="2">
    <source>
        <dbReference type="Pfam" id="PF13579"/>
    </source>
</evidence>
<reference evidence="3 4" key="1">
    <citation type="submission" date="2023-03" db="EMBL/GenBank/DDBJ databases">
        <authorList>
            <person name="Pearce D."/>
        </authorList>
    </citation>
    <scope>NUCLEOTIDE SEQUENCE [LARGE SCALE GENOMIC DNA]</scope>
    <source>
        <strain evidence="3">Msz</strain>
    </source>
</reference>
<feature type="domain" description="Glycosyl transferase family 1" evidence="1">
    <location>
        <begin position="191"/>
        <end position="349"/>
    </location>
</feature>
<dbReference type="Pfam" id="PF00534">
    <property type="entry name" value="Glycos_transf_1"/>
    <property type="match status" value="1"/>
</dbReference>
<dbReference type="PANTHER" id="PTHR12526">
    <property type="entry name" value="GLYCOSYLTRANSFERASE"/>
    <property type="match status" value="1"/>
</dbReference>
<dbReference type="InterPro" id="IPR001296">
    <property type="entry name" value="Glyco_trans_1"/>
</dbReference>
<proteinExistence type="predicted"/>
<dbReference type="GO" id="GO:0016757">
    <property type="term" value="F:glycosyltransferase activity"/>
    <property type="evidence" value="ECO:0007669"/>
    <property type="project" value="UniProtKB-KW"/>
</dbReference>
<keyword evidence="3" id="KW-0328">Glycosyltransferase</keyword>
<gene>
    <name evidence="3" type="ORF">MSZNOR_4319</name>
</gene>
<keyword evidence="3" id="KW-0808">Transferase</keyword>
<sequence>MSSSRTDLALFLATSGHSGVDRIMRNLVPEFARFGLRMDLLKVRGHGPYWDELPPGVRVVDLGVSHVNTALPALVRYLRRNRPKALLSDKDKVNRTAVMARALARVDTRVAVRIGTTVSKNLERRGWWARNAQMASIRLFYRHADVILTPSKGAAEDLARIAGLPVEAVTVVPSPVITDRFEAMAKEAVDHPWLKPGEPPVILGVGELCARKDFATLLKAFAELRRIRPCRLIIGGEGRQRDKLLLLARGLGVSEDVDLPGFLSNPYAYMRRANVFALTSVCEGMPVVLIEAMACGTPVVSTECPSGPREVLGGGRFGPLVPLGDSSALAKRLAEMLDRPTSPEVLREATVPYTVTNSARQYLNALGLLTGER</sequence>
<dbReference type="SUPFAM" id="SSF53756">
    <property type="entry name" value="UDP-Glycosyltransferase/glycogen phosphorylase"/>
    <property type="match status" value="1"/>
</dbReference>
<dbReference type="EC" id="2.4.1.291" evidence="3"/>
<feature type="domain" description="Glycosyltransferase subfamily 4-like N-terminal" evidence="2">
    <location>
        <begin position="18"/>
        <end position="173"/>
    </location>
</feature>
<dbReference type="Gene3D" id="3.40.50.2000">
    <property type="entry name" value="Glycogen Phosphorylase B"/>
    <property type="match status" value="2"/>
</dbReference>
<dbReference type="CDD" id="cd03811">
    <property type="entry name" value="GT4_GT28_WabH-like"/>
    <property type="match status" value="1"/>
</dbReference>
<protein>
    <submittedName>
        <fullName evidence="3">N-acetylgalactosamine-N, N'-diacetylbacillosaminyl-diphospho-undecaprenol 4-alpha-N-acetylgalactosaminyltransferase</fullName>
        <ecNumber evidence="3">2.4.1.291</ecNumber>
    </submittedName>
</protein>
<dbReference type="RefSeq" id="WP_036268031.1">
    <property type="nucleotide sequence ID" value="NZ_OX458333.1"/>
</dbReference>
<dbReference type="Pfam" id="PF13579">
    <property type="entry name" value="Glyco_trans_4_4"/>
    <property type="match status" value="1"/>
</dbReference>
<keyword evidence="4" id="KW-1185">Reference proteome</keyword>
<organism evidence="3 4">
    <name type="scientific">Methylocaldum szegediense</name>
    <dbReference type="NCBI Taxonomy" id="73780"/>
    <lineage>
        <taxon>Bacteria</taxon>
        <taxon>Pseudomonadati</taxon>
        <taxon>Pseudomonadota</taxon>
        <taxon>Gammaproteobacteria</taxon>
        <taxon>Methylococcales</taxon>
        <taxon>Methylococcaceae</taxon>
        <taxon>Methylocaldum</taxon>
    </lineage>
</organism>
<dbReference type="EMBL" id="OX458333">
    <property type="protein sequence ID" value="CAI8944796.1"/>
    <property type="molecule type" value="Genomic_DNA"/>
</dbReference>
<evidence type="ECO:0000313" key="3">
    <source>
        <dbReference type="EMBL" id="CAI8944796.1"/>
    </source>
</evidence>